<dbReference type="Gene3D" id="3.90.1570.10">
    <property type="entry name" value="tt1808, chain A"/>
    <property type="match status" value="1"/>
</dbReference>
<keyword evidence="2" id="KW-0255">Endonuclease</keyword>
<gene>
    <name evidence="2" type="ORF">DYU11_08325</name>
</gene>
<comment type="caution">
    <text evidence="2">The sequence shown here is derived from an EMBL/GenBank/DDBJ whole genome shotgun (WGS) entry which is preliminary data.</text>
</comment>
<dbReference type="RefSeq" id="WP_119667187.1">
    <property type="nucleotide sequence ID" value="NZ_QXED01000002.1"/>
</dbReference>
<dbReference type="Pfam" id="PF05685">
    <property type="entry name" value="Uma2"/>
    <property type="match status" value="1"/>
</dbReference>
<evidence type="ECO:0000313" key="2">
    <source>
        <dbReference type="EMBL" id="RIV25303.1"/>
    </source>
</evidence>
<keyword evidence="2" id="KW-0378">Hydrolase</keyword>
<dbReference type="GO" id="GO:0004519">
    <property type="term" value="F:endonuclease activity"/>
    <property type="evidence" value="ECO:0007669"/>
    <property type="project" value="UniProtKB-KW"/>
</dbReference>
<accession>A0A418MEZ7</accession>
<evidence type="ECO:0000259" key="1">
    <source>
        <dbReference type="Pfam" id="PF05685"/>
    </source>
</evidence>
<dbReference type="AlphaFoldDB" id="A0A418MEZ7"/>
<evidence type="ECO:0000313" key="3">
    <source>
        <dbReference type="Proteomes" id="UP000283523"/>
    </source>
</evidence>
<feature type="domain" description="Putative restriction endonuclease" evidence="1">
    <location>
        <begin position="13"/>
        <end position="183"/>
    </location>
</feature>
<reference evidence="2 3" key="1">
    <citation type="submission" date="2018-08" db="EMBL/GenBank/DDBJ databases">
        <title>Fibrisoma montanum sp. nov., isolated from Danxia mountain soil.</title>
        <authorList>
            <person name="Huang Y."/>
        </authorList>
    </citation>
    <scope>NUCLEOTIDE SEQUENCE [LARGE SCALE GENOMIC DNA]</scope>
    <source>
        <strain evidence="2 3">HYT19</strain>
    </source>
</reference>
<dbReference type="CDD" id="cd06260">
    <property type="entry name" value="DUF820-like"/>
    <property type="match status" value="1"/>
</dbReference>
<dbReference type="PANTHER" id="PTHR34107">
    <property type="entry name" value="SLL0198 PROTEIN-RELATED"/>
    <property type="match status" value="1"/>
</dbReference>
<keyword evidence="3" id="KW-1185">Reference proteome</keyword>
<dbReference type="SUPFAM" id="SSF52980">
    <property type="entry name" value="Restriction endonuclease-like"/>
    <property type="match status" value="1"/>
</dbReference>
<keyword evidence="2" id="KW-0540">Nuclease</keyword>
<proteinExistence type="predicted"/>
<dbReference type="Proteomes" id="UP000283523">
    <property type="component" value="Unassembled WGS sequence"/>
</dbReference>
<dbReference type="EMBL" id="QXED01000002">
    <property type="protein sequence ID" value="RIV25303.1"/>
    <property type="molecule type" value="Genomic_DNA"/>
</dbReference>
<sequence>MESVVAIQKLTVAEFRELEFDDNDTSWYELIHGEIVKKSAPSPLHQRISRRIEFILELFVTQKKVGEVFHAPIDVFLDGYNSIQPAILFVPATNAAIITDDGIEGVPALVVEIVSPTSGYRDRVTKKLLYQQHGVQEYWLVDPLEELIEVYKLDNNLYTLLSAATIDEGKIESAVLPGLVVDVKTLFAV</sequence>
<dbReference type="InterPro" id="IPR011335">
    <property type="entry name" value="Restrct_endonuc-II-like"/>
</dbReference>
<dbReference type="InterPro" id="IPR008538">
    <property type="entry name" value="Uma2"/>
</dbReference>
<organism evidence="2 3">
    <name type="scientific">Fibrisoma montanum</name>
    <dbReference type="NCBI Taxonomy" id="2305895"/>
    <lineage>
        <taxon>Bacteria</taxon>
        <taxon>Pseudomonadati</taxon>
        <taxon>Bacteroidota</taxon>
        <taxon>Cytophagia</taxon>
        <taxon>Cytophagales</taxon>
        <taxon>Spirosomataceae</taxon>
        <taxon>Fibrisoma</taxon>
    </lineage>
</organism>
<dbReference type="InterPro" id="IPR012296">
    <property type="entry name" value="Nuclease_put_TT1808"/>
</dbReference>
<dbReference type="OrthoDB" id="9808428at2"/>
<dbReference type="PANTHER" id="PTHR34107:SF4">
    <property type="entry name" value="SLL1222 PROTEIN"/>
    <property type="match status" value="1"/>
</dbReference>
<name>A0A418MEZ7_9BACT</name>
<protein>
    <submittedName>
        <fullName evidence="2">Uma2 family endonuclease</fullName>
    </submittedName>
</protein>